<reference evidence="2" key="1">
    <citation type="submission" date="2016-11" db="UniProtKB">
        <authorList>
            <consortium name="WormBaseParasite"/>
        </authorList>
    </citation>
    <scope>IDENTIFICATION</scope>
</reference>
<accession>A0A1I8HBV6</accession>
<evidence type="ECO:0000313" key="2">
    <source>
        <dbReference type="WBParaSite" id="maker-uti_cns_0005397-snap-gene-0.5-mRNA-1"/>
    </source>
</evidence>
<evidence type="ECO:0000313" key="1">
    <source>
        <dbReference type="Proteomes" id="UP000095280"/>
    </source>
</evidence>
<proteinExistence type="predicted"/>
<dbReference type="WBParaSite" id="maker-uti_cns_0005397-snap-gene-0.5-mRNA-1">
    <property type="protein sequence ID" value="maker-uti_cns_0005397-snap-gene-0.5-mRNA-1"/>
    <property type="gene ID" value="maker-uti_cns_0005397-snap-gene-0.5"/>
</dbReference>
<sequence>MDKLKELVSIPVRKSNHSALDGQGAASLNLSTMISDPAVARYQAHSQLGMFTHDPAFERELIDSIDQVYFSADEDASRREILHCASVRLCRTSKFHQHVDHMCLHQL</sequence>
<name>A0A1I8HBV6_9PLAT</name>
<dbReference type="Proteomes" id="UP000095280">
    <property type="component" value="Unplaced"/>
</dbReference>
<protein>
    <submittedName>
        <fullName evidence="2">Deoxyguanosinetriphosphate triphosphohydrolase</fullName>
    </submittedName>
</protein>
<keyword evidence="1" id="KW-1185">Reference proteome</keyword>
<dbReference type="AlphaFoldDB" id="A0A1I8HBV6"/>
<organism evidence="1 2">
    <name type="scientific">Macrostomum lignano</name>
    <dbReference type="NCBI Taxonomy" id="282301"/>
    <lineage>
        <taxon>Eukaryota</taxon>
        <taxon>Metazoa</taxon>
        <taxon>Spiralia</taxon>
        <taxon>Lophotrochozoa</taxon>
        <taxon>Platyhelminthes</taxon>
        <taxon>Rhabditophora</taxon>
        <taxon>Macrostomorpha</taxon>
        <taxon>Macrostomida</taxon>
        <taxon>Macrostomidae</taxon>
        <taxon>Macrostomum</taxon>
    </lineage>
</organism>